<feature type="compositionally biased region" description="Acidic residues" evidence="1">
    <location>
        <begin position="107"/>
        <end position="117"/>
    </location>
</feature>
<reference evidence="2 3" key="1">
    <citation type="submission" date="2018-06" db="EMBL/GenBank/DDBJ databases">
        <title>A transcriptomic atlas of mushroom development highlights an independent origin of complex multicellularity.</title>
        <authorList>
            <consortium name="DOE Joint Genome Institute"/>
            <person name="Krizsan K."/>
            <person name="Almasi E."/>
            <person name="Merenyi Z."/>
            <person name="Sahu N."/>
            <person name="Viragh M."/>
            <person name="Koszo T."/>
            <person name="Mondo S."/>
            <person name="Kiss B."/>
            <person name="Balint B."/>
            <person name="Kues U."/>
            <person name="Barry K."/>
            <person name="Hegedus J.C."/>
            <person name="Henrissat B."/>
            <person name="Johnson J."/>
            <person name="Lipzen A."/>
            <person name="Ohm R."/>
            <person name="Nagy I."/>
            <person name="Pangilinan J."/>
            <person name="Yan J."/>
            <person name="Xiong Y."/>
            <person name="Grigoriev I.V."/>
            <person name="Hibbett D.S."/>
            <person name="Nagy L.G."/>
        </authorList>
    </citation>
    <scope>NUCLEOTIDE SEQUENCE [LARGE SCALE GENOMIC DNA]</scope>
    <source>
        <strain evidence="2 3">SZMC22713</strain>
    </source>
</reference>
<feature type="compositionally biased region" description="Polar residues" evidence="1">
    <location>
        <begin position="148"/>
        <end position="164"/>
    </location>
</feature>
<dbReference type="EMBL" id="ML170190">
    <property type="protein sequence ID" value="TDL20112.1"/>
    <property type="molecule type" value="Genomic_DNA"/>
</dbReference>
<proteinExistence type="predicted"/>
<dbReference type="AlphaFoldDB" id="A0A4Y7PYZ1"/>
<dbReference type="Proteomes" id="UP000294933">
    <property type="component" value="Unassembled WGS sequence"/>
</dbReference>
<evidence type="ECO:0000313" key="2">
    <source>
        <dbReference type="EMBL" id="TDL20112.1"/>
    </source>
</evidence>
<keyword evidence="3" id="KW-1185">Reference proteome</keyword>
<name>A0A4Y7PYZ1_9AGAM</name>
<protein>
    <submittedName>
        <fullName evidence="2">Uncharacterized protein</fullName>
    </submittedName>
</protein>
<feature type="compositionally biased region" description="Low complexity" evidence="1">
    <location>
        <begin position="129"/>
        <end position="138"/>
    </location>
</feature>
<accession>A0A4Y7PYZ1</accession>
<evidence type="ECO:0000256" key="1">
    <source>
        <dbReference type="SAM" id="MobiDB-lite"/>
    </source>
</evidence>
<sequence>MTRSKNGAVDAQFPTRKGTLFGFRSSPARGGWVQASGGEEWESDGEEERGLRGAGAAMPMSDRVGGAAGGQEMPAEGPYASGGHGERDGRWSTSTVRLEAPGKDTGEGEETFYDPYEDTSPTHNEHEQQQQPQHLPGQIDTAAHVAQRHQSSDSTNTISPTTFAGGTKFKEGLS</sequence>
<dbReference type="VEuPathDB" id="FungiDB:BD410DRAFT_791188"/>
<evidence type="ECO:0000313" key="3">
    <source>
        <dbReference type="Proteomes" id="UP000294933"/>
    </source>
</evidence>
<organism evidence="2 3">
    <name type="scientific">Rickenella mellea</name>
    <dbReference type="NCBI Taxonomy" id="50990"/>
    <lineage>
        <taxon>Eukaryota</taxon>
        <taxon>Fungi</taxon>
        <taxon>Dikarya</taxon>
        <taxon>Basidiomycota</taxon>
        <taxon>Agaricomycotina</taxon>
        <taxon>Agaricomycetes</taxon>
        <taxon>Hymenochaetales</taxon>
        <taxon>Rickenellaceae</taxon>
        <taxon>Rickenella</taxon>
    </lineage>
</organism>
<feature type="region of interest" description="Disordered" evidence="1">
    <location>
        <begin position="18"/>
        <end position="174"/>
    </location>
</feature>
<gene>
    <name evidence="2" type="ORF">BD410DRAFT_791188</name>
</gene>